<evidence type="ECO:0000313" key="1">
    <source>
        <dbReference type="EMBL" id="RJE16742.1"/>
    </source>
</evidence>
<dbReference type="PANTHER" id="PTHR11695:SF647">
    <property type="entry name" value="ENOYL REDUCTASE (ER) DOMAIN-CONTAINING PROTEIN"/>
    <property type="match status" value="1"/>
</dbReference>
<dbReference type="OrthoDB" id="3509362at2759"/>
<dbReference type="Pfam" id="PF13602">
    <property type="entry name" value="ADH_zinc_N_2"/>
    <property type="match status" value="1"/>
</dbReference>
<organism evidence="1 2">
    <name type="scientific">Aspergillus sclerotialis</name>
    <dbReference type="NCBI Taxonomy" id="2070753"/>
    <lineage>
        <taxon>Eukaryota</taxon>
        <taxon>Fungi</taxon>
        <taxon>Dikarya</taxon>
        <taxon>Ascomycota</taxon>
        <taxon>Pezizomycotina</taxon>
        <taxon>Eurotiomycetes</taxon>
        <taxon>Eurotiomycetidae</taxon>
        <taxon>Eurotiales</taxon>
        <taxon>Aspergillaceae</taxon>
        <taxon>Aspergillus</taxon>
        <taxon>Aspergillus subgen. Polypaecilum</taxon>
    </lineage>
</organism>
<reference evidence="2" key="1">
    <citation type="submission" date="2017-02" db="EMBL/GenBank/DDBJ databases">
        <authorList>
            <person name="Tafer H."/>
            <person name="Lopandic K."/>
        </authorList>
    </citation>
    <scope>NUCLEOTIDE SEQUENCE [LARGE SCALE GENOMIC DNA]</scope>
    <source>
        <strain evidence="2">CBS 366.77</strain>
    </source>
</reference>
<protein>
    <submittedName>
        <fullName evidence="1">Zinc-binding-protein</fullName>
    </submittedName>
</protein>
<evidence type="ECO:0000313" key="2">
    <source>
        <dbReference type="Proteomes" id="UP000266188"/>
    </source>
</evidence>
<gene>
    <name evidence="1" type="ORF">PHISCL_10921</name>
</gene>
<accession>A0A3A2Z0U9</accession>
<comment type="caution">
    <text evidence="1">The sequence shown here is derived from an EMBL/GenBank/DDBJ whole genome shotgun (WGS) entry which is preliminary data.</text>
</comment>
<dbReference type="Gene3D" id="3.90.180.10">
    <property type="entry name" value="Medium-chain alcohol dehydrogenases, catalytic domain"/>
    <property type="match status" value="1"/>
</dbReference>
<dbReference type="EMBL" id="MVGC01002925">
    <property type="protein sequence ID" value="RJE16742.1"/>
    <property type="molecule type" value="Genomic_DNA"/>
</dbReference>
<proteinExistence type="predicted"/>
<dbReference type="STRING" id="2070753.A0A3A2Z0U9"/>
<sequence>MQWKFVLDRPEGVDESVTGKFFVMHPSGEQLGKITELAEQGKVRAVVDSVFKLDEFEKAFERLGSGRTRGKVVLRLDDEE</sequence>
<dbReference type="InterPro" id="IPR050700">
    <property type="entry name" value="YIM1/Zinc_Alcohol_DH_Fams"/>
</dbReference>
<dbReference type="PANTHER" id="PTHR11695">
    <property type="entry name" value="ALCOHOL DEHYDROGENASE RELATED"/>
    <property type="match status" value="1"/>
</dbReference>
<dbReference type="Proteomes" id="UP000266188">
    <property type="component" value="Unassembled WGS sequence"/>
</dbReference>
<name>A0A3A2Z0U9_9EURO</name>
<keyword evidence="2" id="KW-1185">Reference proteome</keyword>
<dbReference type="AlphaFoldDB" id="A0A3A2Z0U9"/>
<dbReference type="GO" id="GO:0005739">
    <property type="term" value="C:mitochondrion"/>
    <property type="evidence" value="ECO:0007669"/>
    <property type="project" value="TreeGrafter"/>
</dbReference>
<dbReference type="Gene3D" id="3.40.50.720">
    <property type="entry name" value="NAD(P)-binding Rossmann-like Domain"/>
    <property type="match status" value="1"/>
</dbReference>